<proteinExistence type="predicted"/>
<protein>
    <submittedName>
        <fullName evidence="1">Uncharacterized protein</fullName>
    </submittedName>
</protein>
<evidence type="ECO:0000313" key="1">
    <source>
        <dbReference type="EMBL" id="KAL3753505.1"/>
    </source>
</evidence>
<dbReference type="AlphaFoldDB" id="A0ABD3LP03"/>
<evidence type="ECO:0000313" key="2">
    <source>
        <dbReference type="Proteomes" id="UP001634007"/>
    </source>
</evidence>
<name>A0ABD3LP03_EUCGL</name>
<comment type="caution">
    <text evidence="1">The sequence shown here is derived from an EMBL/GenBank/DDBJ whole genome shotgun (WGS) entry which is preliminary data.</text>
</comment>
<sequence>MILGNFLANQLLLKSSLKNRSKFQNFYDTLPQKQLELRWKKSKSASRPSSFKRFPEMSPWLRPMPVMVLTLWSLGRGSRRLRSNHKWRGQPNWQ</sequence>
<accession>A0ABD3LP03</accession>
<reference evidence="1 2" key="1">
    <citation type="submission" date="2024-11" db="EMBL/GenBank/DDBJ databases">
        <title>Chromosome-level genome assembly of Eucalyptus globulus Labill. provides insights into its genome evolution.</title>
        <authorList>
            <person name="Li X."/>
        </authorList>
    </citation>
    <scope>NUCLEOTIDE SEQUENCE [LARGE SCALE GENOMIC DNA]</scope>
    <source>
        <strain evidence="1">CL2024</strain>
        <tissue evidence="1">Fresh tender leaves</tissue>
    </source>
</reference>
<gene>
    <name evidence="1" type="ORF">ACJRO7_000845</name>
</gene>
<dbReference type="Proteomes" id="UP001634007">
    <property type="component" value="Unassembled WGS sequence"/>
</dbReference>
<keyword evidence="2" id="KW-1185">Reference proteome</keyword>
<organism evidence="1 2">
    <name type="scientific">Eucalyptus globulus</name>
    <name type="common">Tasmanian blue gum</name>
    <dbReference type="NCBI Taxonomy" id="34317"/>
    <lineage>
        <taxon>Eukaryota</taxon>
        <taxon>Viridiplantae</taxon>
        <taxon>Streptophyta</taxon>
        <taxon>Embryophyta</taxon>
        <taxon>Tracheophyta</taxon>
        <taxon>Spermatophyta</taxon>
        <taxon>Magnoliopsida</taxon>
        <taxon>eudicotyledons</taxon>
        <taxon>Gunneridae</taxon>
        <taxon>Pentapetalae</taxon>
        <taxon>rosids</taxon>
        <taxon>malvids</taxon>
        <taxon>Myrtales</taxon>
        <taxon>Myrtaceae</taxon>
        <taxon>Myrtoideae</taxon>
        <taxon>Eucalypteae</taxon>
        <taxon>Eucalyptus</taxon>
    </lineage>
</organism>
<dbReference type="EMBL" id="JBJKBG010000001">
    <property type="protein sequence ID" value="KAL3753505.1"/>
    <property type="molecule type" value="Genomic_DNA"/>
</dbReference>